<evidence type="ECO:0000313" key="4">
    <source>
        <dbReference type="Proteomes" id="UP001152797"/>
    </source>
</evidence>
<feature type="compositionally biased region" description="Basic and acidic residues" evidence="1">
    <location>
        <begin position="54"/>
        <end position="65"/>
    </location>
</feature>
<evidence type="ECO:0000313" key="2">
    <source>
        <dbReference type="EMBL" id="CAI3996093.1"/>
    </source>
</evidence>
<feature type="compositionally biased region" description="Polar residues" evidence="1">
    <location>
        <begin position="1"/>
        <end position="23"/>
    </location>
</feature>
<dbReference type="EMBL" id="CAMXCT010002157">
    <property type="protein sequence ID" value="CAI3996093.1"/>
    <property type="molecule type" value="Genomic_DNA"/>
</dbReference>
<sequence length="535" mass="59906">MSQQQGGYQRSVENLTSGDQANVNLVKAKGSAPAPTTGEKKQAKQNSLSGNWSRAEHADPRDPRAQGHPCYGTLTAMAEGRGFVSGRNGHARWQVCETCRLRILYDAATAVASVTPAVEHDVTVREQLSTKAVGIKGAKESLKARLQKLENEEKALPKTARLQQVPNRDHEKPAEEGETEGWDSEVCAGVSELERCCHLNESYKDFLQEKANDILQALGELLTVTGSPLQCDLLELCCPPGSRLVSTMLDHGQRALRIGLPAIDLNTKVGLQEVKGMIKKHRPKVLWISLPCGPYSPIQKLFNEDTPEKKEKSLLRKRHARKWNKDGWHVQEMRQFLQALKHLGVYHEANIHGCAYGLDTQKANYFKKPWQVVLTSQMMAIKCSGTKMPRSRSHDECLGGTDAPNSGFYPQQMCNQISRKDMIAYRAFPSDTLTEDPTKTYKPLTEKEKQSSLRLLEKLHRRTGHPSNNALSRMLEHRGALPELIELARKHVCPDCQELRLAPLNPKTSLERSETLWETIVLDNAEFPIDGKVLH</sequence>
<dbReference type="AlphaFoldDB" id="A0A9P1G144"/>
<evidence type="ECO:0000313" key="3">
    <source>
        <dbReference type="EMBL" id="CAL4783405.1"/>
    </source>
</evidence>
<reference evidence="2" key="1">
    <citation type="submission" date="2022-10" db="EMBL/GenBank/DDBJ databases">
        <authorList>
            <person name="Chen Y."/>
            <person name="Dougan E. K."/>
            <person name="Chan C."/>
            <person name="Rhodes N."/>
            <person name="Thang M."/>
        </authorList>
    </citation>
    <scope>NUCLEOTIDE SEQUENCE</scope>
</reference>
<dbReference type="EMBL" id="CAMXCT020002157">
    <property type="protein sequence ID" value="CAL1149468.1"/>
    <property type="molecule type" value="Genomic_DNA"/>
</dbReference>
<proteinExistence type="predicted"/>
<comment type="caution">
    <text evidence="2">The sequence shown here is derived from an EMBL/GenBank/DDBJ whole genome shotgun (WGS) entry which is preliminary data.</text>
</comment>
<dbReference type="Proteomes" id="UP001152797">
    <property type="component" value="Unassembled WGS sequence"/>
</dbReference>
<feature type="region of interest" description="Disordered" evidence="1">
    <location>
        <begin position="153"/>
        <end position="181"/>
    </location>
</feature>
<dbReference type="EMBL" id="CAMXCT030002157">
    <property type="protein sequence ID" value="CAL4783405.1"/>
    <property type="molecule type" value="Genomic_DNA"/>
</dbReference>
<feature type="region of interest" description="Disordered" evidence="1">
    <location>
        <begin position="1"/>
        <end position="68"/>
    </location>
</feature>
<reference evidence="3 4" key="2">
    <citation type="submission" date="2024-05" db="EMBL/GenBank/DDBJ databases">
        <authorList>
            <person name="Chen Y."/>
            <person name="Shah S."/>
            <person name="Dougan E. K."/>
            <person name="Thang M."/>
            <person name="Chan C."/>
        </authorList>
    </citation>
    <scope>NUCLEOTIDE SEQUENCE [LARGE SCALE GENOMIC DNA]</scope>
</reference>
<feature type="non-terminal residue" evidence="2">
    <location>
        <position position="535"/>
    </location>
</feature>
<accession>A0A9P1G144</accession>
<name>A0A9P1G144_9DINO</name>
<protein>
    <submittedName>
        <fullName evidence="2">Uncharacterized protein</fullName>
    </submittedName>
</protein>
<organism evidence="2">
    <name type="scientific">Cladocopium goreaui</name>
    <dbReference type="NCBI Taxonomy" id="2562237"/>
    <lineage>
        <taxon>Eukaryota</taxon>
        <taxon>Sar</taxon>
        <taxon>Alveolata</taxon>
        <taxon>Dinophyceae</taxon>
        <taxon>Suessiales</taxon>
        <taxon>Symbiodiniaceae</taxon>
        <taxon>Cladocopium</taxon>
    </lineage>
</organism>
<gene>
    <name evidence="2" type="ORF">C1SCF055_LOCUS22596</name>
</gene>
<keyword evidence="4" id="KW-1185">Reference proteome</keyword>
<evidence type="ECO:0000256" key="1">
    <source>
        <dbReference type="SAM" id="MobiDB-lite"/>
    </source>
</evidence>